<sequence>MSQRPLVVLLEIAMIAGIAVILNNTIALKLWPQGGSISLVMVPIVVLAFRRGWGAGVTAGLIVGMLDLMIAPFIVHPVQVVLDYPVAFAALGLAGLVKLREAPLGEQLGKVALAVSIAGLMRLAAHFTAGVIWFGEFAPEGFSPVLYSFLYNVSYIVPDMIISIMVMVTLLAKAPQLVTRPQ</sequence>
<evidence type="ECO:0000313" key="3">
    <source>
        <dbReference type="Proteomes" id="UP000241639"/>
    </source>
</evidence>
<feature type="transmembrane region" description="Helical" evidence="1">
    <location>
        <begin position="155"/>
        <end position="172"/>
    </location>
</feature>
<feature type="transmembrane region" description="Helical" evidence="1">
    <location>
        <begin position="81"/>
        <end position="99"/>
    </location>
</feature>
<dbReference type="Proteomes" id="UP000241639">
    <property type="component" value="Unassembled WGS sequence"/>
</dbReference>
<keyword evidence="3" id="KW-1185">Reference proteome</keyword>
<dbReference type="Gene3D" id="1.10.1760.20">
    <property type="match status" value="1"/>
</dbReference>
<reference evidence="2 3" key="1">
    <citation type="submission" date="2018-04" db="EMBL/GenBank/DDBJ databases">
        <title>Genomic Encyclopedia of Archaeal and Bacterial Type Strains, Phase II (KMG-II): from individual species to whole genera.</title>
        <authorList>
            <person name="Goeker M."/>
        </authorList>
    </citation>
    <scope>NUCLEOTIDE SEQUENCE [LARGE SCALE GENOMIC DNA]</scope>
    <source>
        <strain evidence="2 3">DSM 45169</strain>
    </source>
</reference>
<feature type="transmembrane region" description="Helical" evidence="1">
    <location>
        <begin position="30"/>
        <end position="49"/>
    </location>
</feature>
<name>A0A2T4ZB46_9BACL</name>
<dbReference type="EMBL" id="PZZP01000001">
    <property type="protein sequence ID" value="PTM59124.1"/>
    <property type="molecule type" value="Genomic_DNA"/>
</dbReference>
<dbReference type="RefSeq" id="WP_245891099.1">
    <property type="nucleotide sequence ID" value="NZ_PZZP01000001.1"/>
</dbReference>
<dbReference type="InterPro" id="IPR012651">
    <property type="entry name" value="Thia_Transptr_ThiT"/>
</dbReference>
<keyword evidence="1" id="KW-0812">Transmembrane</keyword>
<organism evidence="2 3">
    <name type="scientific">Desmospora activa DSM 45169</name>
    <dbReference type="NCBI Taxonomy" id="1121389"/>
    <lineage>
        <taxon>Bacteria</taxon>
        <taxon>Bacillati</taxon>
        <taxon>Bacillota</taxon>
        <taxon>Bacilli</taxon>
        <taxon>Bacillales</taxon>
        <taxon>Thermoactinomycetaceae</taxon>
        <taxon>Desmospora</taxon>
    </lineage>
</organism>
<feature type="transmembrane region" description="Helical" evidence="1">
    <location>
        <begin position="7"/>
        <end position="24"/>
    </location>
</feature>
<dbReference type="Pfam" id="PF09515">
    <property type="entry name" value="Thia_YuaJ"/>
    <property type="match status" value="1"/>
</dbReference>
<keyword evidence="1" id="KW-1133">Transmembrane helix</keyword>
<evidence type="ECO:0000256" key="1">
    <source>
        <dbReference type="SAM" id="Phobius"/>
    </source>
</evidence>
<proteinExistence type="predicted"/>
<dbReference type="NCBIfam" id="TIGR02357">
    <property type="entry name" value="ECF_ThiT_YuaJ"/>
    <property type="match status" value="1"/>
</dbReference>
<feature type="transmembrane region" description="Helical" evidence="1">
    <location>
        <begin position="56"/>
        <end position="75"/>
    </location>
</feature>
<gene>
    <name evidence="2" type="ORF">C8J48_1726</name>
</gene>
<feature type="transmembrane region" description="Helical" evidence="1">
    <location>
        <begin position="111"/>
        <end position="135"/>
    </location>
</feature>
<comment type="caution">
    <text evidence="2">The sequence shown here is derived from an EMBL/GenBank/DDBJ whole genome shotgun (WGS) entry which is preliminary data.</text>
</comment>
<protein>
    <submittedName>
        <fullName evidence="2">Thiamine transporter</fullName>
    </submittedName>
</protein>
<dbReference type="GO" id="GO:0005886">
    <property type="term" value="C:plasma membrane"/>
    <property type="evidence" value="ECO:0007669"/>
    <property type="project" value="InterPro"/>
</dbReference>
<evidence type="ECO:0000313" key="2">
    <source>
        <dbReference type="EMBL" id="PTM59124.1"/>
    </source>
</evidence>
<dbReference type="AlphaFoldDB" id="A0A2T4ZB46"/>
<keyword evidence="1" id="KW-0472">Membrane</keyword>
<accession>A0A2T4ZB46</accession>
<dbReference type="GO" id="GO:0015234">
    <property type="term" value="F:thiamine transmembrane transporter activity"/>
    <property type="evidence" value="ECO:0007669"/>
    <property type="project" value="InterPro"/>
</dbReference>